<proteinExistence type="inferred from homology"/>
<dbReference type="InterPro" id="IPR017853">
    <property type="entry name" value="GH"/>
</dbReference>
<sequence>MYILQLGIVKYPTGRAPYDHPGPNERVHPYDFFTGTMKPQALLACGAVALAQQVYIPAEGPVSRPQCVENCTYATAVPQYTFREFSFTQTETVRTAKSIPAPTATTTYAPPYASLSSFVPNLTTTQWGNWYPNASVTATDTANPYGNASWSALWSTIPWVNFTRGIYSTTVSPTPVPTSELILPPPEPVIPQSCYYFPKDFMLGVAASAVQIEGAIADEGRTPVHNDVGTLINPGQAPNWIANENYYLYKQDIERIAAMGVKYYRFSVPWTRILPFILPGTPVNEQGLAHYDELINFVLEKGMLPALMIYHNDSPFQFYNGNISSIFNVPGTGAIGYLDSCFQCSYKNVSFEDAFVNYGKILMTHFADRVPIWWSFNEPLLGARNGKSIDAVIKAHARLSHFYHDEIKGTGKISLTFNDNFGVPKNPQDPADVDAANHFNSFQLATFSNPIFLGIDYPESFKSSTADYVPLSAEDLAYINGTADFYSIQPYTATVVSPPPNDTIANCAANITHPLRPYCVTQETTTTTGWNIGYRSQSYVYITPTYFRTYLNYLWNTFKSPVAVTEFGFPVFAESQKAQKDQEFDSPRSQYYQTYLNEGLKAIWEDGVQFVGAFAWSWADNWEFGDYAQQFGIQTVNRTTMVRRYKKSFFDYVDFIESRRQKA</sequence>
<gene>
    <name evidence="2" type="ORF">PTRG_10073</name>
</gene>
<dbReference type="OrthoDB" id="65569at2759"/>
<evidence type="ECO:0000313" key="2">
    <source>
        <dbReference type="EMBL" id="EDU43124.1"/>
    </source>
</evidence>
<dbReference type="OMA" id="QGEYPQY"/>
<dbReference type="EMBL" id="DS231626">
    <property type="protein sequence ID" value="EDU43124.1"/>
    <property type="molecule type" value="Genomic_DNA"/>
</dbReference>
<dbReference type="Pfam" id="PF00232">
    <property type="entry name" value="Glyco_hydro_1"/>
    <property type="match status" value="2"/>
</dbReference>
<comment type="similarity">
    <text evidence="1">Belongs to the glycosyl hydrolase 1 family.</text>
</comment>
<dbReference type="Gene3D" id="3.20.20.80">
    <property type="entry name" value="Glycosidases"/>
    <property type="match status" value="1"/>
</dbReference>
<accession>B2WJB4</accession>
<evidence type="ECO:0000313" key="3">
    <source>
        <dbReference type="Proteomes" id="UP000001471"/>
    </source>
</evidence>
<protein>
    <submittedName>
        <fullName evidence="2">Beta-glucosidase</fullName>
    </submittedName>
</protein>
<dbReference type="InParanoid" id="B2WJB4"/>
<dbReference type="InterPro" id="IPR001360">
    <property type="entry name" value="Glyco_hydro_1"/>
</dbReference>
<dbReference type="GO" id="GO:0005975">
    <property type="term" value="P:carbohydrate metabolic process"/>
    <property type="evidence" value="ECO:0007669"/>
    <property type="project" value="InterPro"/>
</dbReference>
<dbReference type="Proteomes" id="UP000001471">
    <property type="component" value="Unassembled WGS sequence"/>
</dbReference>
<organism evidence="2 3">
    <name type="scientific">Pyrenophora tritici-repentis (strain Pt-1C-BFP)</name>
    <name type="common">Wheat tan spot fungus</name>
    <name type="synonym">Drechslera tritici-repentis</name>
    <dbReference type="NCBI Taxonomy" id="426418"/>
    <lineage>
        <taxon>Eukaryota</taxon>
        <taxon>Fungi</taxon>
        <taxon>Dikarya</taxon>
        <taxon>Ascomycota</taxon>
        <taxon>Pezizomycotina</taxon>
        <taxon>Dothideomycetes</taxon>
        <taxon>Pleosporomycetidae</taxon>
        <taxon>Pleosporales</taxon>
        <taxon>Pleosporineae</taxon>
        <taxon>Pleosporaceae</taxon>
        <taxon>Pyrenophora</taxon>
    </lineage>
</organism>
<dbReference type="AlphaFoldDB" id="B2WJB4"/>
<dbReference type="PANTHER" id="PTHR10353:SF53">
    <property type="entry name" value="BETA-1,4-GLUCOSIDASE (EUROFUNG)"/>
    <property type="match status" value="1"/>
</dbReference>
<dbReference type="PANTHER" id="PTHR10353">
    <property type="entry name" value="GLYCOSYL HYDROLASE"/>
    <property type="match status" value="1"/>
</dbReference>
<evidence type="ECO:0000256" key="1">
    <source>
        <dbReference type="RuleBase" id="RU003690"/>
    </source>
</evidence>
<name>B2WJB4_PYRTR</name>
<dbReference type="HOGENOM" id="CLU_001859_1_3_1"/>
<dbReference type="SUPFAM" id="SSF51445">
    <property type="entry name" value="(Trans)glycosidases"/>
    <property type="match status" value="1"/>
</dbReference>
<dbReference type="GO" id="GO:0008422">
    <property type="term" value="F:beta-glucosidase activity"/>
    <property type="evidence" value="ECO:0007669"/>
    <property type="project" value="TreeGrafter"/>
</dbReference>
<dbReference type="eggNOG" id="KOG0626">
    <property type="taxonomic scope" value="Eukaryota"/>
</dbReference>
<reference evidence="3" key="1">
    <citation type="journal article" date="2013" name="G3 (Bethesda)">
        <title>Comparative genomics of a plant-pathogenic fungus, Pyrenophora tritici-repentis, reveals transduplication and the impact of repeat elements on pathogenicity and population divergence.</title>
        <authorList>
            <person name="Manning V.A."/>
            <person name="Pandelova I."/>
            <person name="Dhillon B."/>
            <person name="Wilhelm L.J."/>
            <person name="Goodwin S.B."/>
            <person name="Berlin A.M."/>
            <person name="Figueroa M."/>
            <person name="Freitag M."/>
            <person name="Hane J.K."/>
            <person name="Henrissat B."/>
            <person name="Holman W.H."/>
            <person name="Kodira C.D."/>
            <person name="Martin J."/>
            <person name="Oliver R.P."/>
            <person name="Robbertse B."/>
            <person name="Schackwitz W."/>
            <person name="Schwartz D.C."/>
            <person name="Spatafora J.W."/>
            <person name="Turgeon B.G."/>
            <person name="Yandava C."/>
            <person name="Young S."/>
            <person name="Zhou S."/>
            <person name="Zeng Q."/>
            <person name="Grigoriev I.V."/>
            <person name="Ma L.-J."/>
            <person name="Ciuffetti L.M."/>
        </authorList>
    </citation>
    <scope>NUCLEOTIDE SEQUENCE [LARGE SCALE GENOMIC DNA]</scope>
    <source>
        <strain evidence="3">Pt-1C-BFP</strain>
    </source>
</reference>
<dbReference type="STRING" id="426418.B2WJB4"/>